<dbReference type="AlphaFoldDB" id="A0A8J7IVK7"/>
<feature type="domain" description="AMIN" evidence="3">
    <location>
        <begin position="43"/>
        <end position="134"/>
    </location>
</feature>
<sequence>MRKRRKPEQQQQRVRLQQKIIPAIALLALPALFSQNLQAETLENWKFDPNTNQLELWLSASVTPLYYVETNPPRIIIDLPNTTVATLPPPQNYPNNLSRITLSNSGTGNSRIVLELSPNAMLSPQQVQLQKQQSNAGVTYWVLRPSILSQPRNVATPAPSNSAPVTVTVPPLDRATTPPNPPPQTPVPSRDAKTPVIEFGQPLPKTQVK</sequence>
<evidence type="ECO:0000256" key="2">
    <source>
        <dbReference type="SAM" id="SignalP"/>
    </source>
</evidence>
<protein>
    <submittedName>
        <fullName evidence="4">AMIN domain-containing protein</fullName>
    </submittedName>
</protein>
<feature type="compositionally biased region" description="Polar residues" evidence="1">
    <location>
        <begin position="152"/>
        <end position="165"/>
    </location>
</feature>
<proteinExistence type="predicted"/>
<evidence type="ECO:0000313" key="4">
    <source>
        <dbReference type="EMBL" id="MBE9117343.1"/>
    </source>
</evidence>
<dbReference type="EMBL" id="JADEWZ010000023">
    <property type="protein sequence ID" value="MBE9117343.1"/>
    <property type="molecule type" value="Genomic_DNA"/>
</dbReference>
<reference evidence="4" key="1">
    <citation type="submission" date="2020-10" db="EMBL/GenBank/DDBJ databases">
        <authorList>
            <person name="Castelo-Branco R."/>
            <person name="Eusebio N."/>
            <person name="Adriana R."/>
            <person name="Vieira A."/>
            <person name="Brugerolle De Fraissinette N."/>
            <person name="Rezende De Castro R."/>
            <person name="Schneider M.P."/>
            <person name="Vasconcelos V."/>
            <person name="Leao P.N."/>
        </authorList>
    </citation>
    <scope>NUCLEOTIDE SEQUENCE</scope>
    <source>
        <strain evidence="4">LEGE 07157</strain>
    </source>
</reference>
<dbReference type="InterPro" id="IPR021731">
    <property type="entry name" value="AMIN_dom"/>
</dbReference>
<evidence type="ECO:0000256" key="1">
    <source>
        <dbReference type="SAM" id="MobiDB-lite"/>
    </source>
</evidence>
<accession>A0A8J7IVK7</accession>
<dbReference type="Proteomes" id="UP000654482">
    <property type="component" value="Unassembled WGS sequence"/>
</dbReference>
<evidence type="ECO:0000313" key="5">
    <source>
        <dbReference type="Proteomes" id="UP000654482"/>
    </source>
</evidence>
<dbReference type="RefSeq" id="WP_194030423.1">
    <property type="nucleotide sequence ID" value="NZ_JADEWZ010000023.1"/>
</dbReference>
<comment type="caution">
    <text evidence="4">The sequence shown here is derived from an EMBL/GenBank/DDBJ whole genome shotgun (WGS) entry which is preliminary data.</text>
</comment>
<gene>
    <name evidence="4" type="ORF">IQ249_15700</name>
</gene>
<feature type="region of interest" description="Disordered" evidence="1">
    <location>
        <begin position="152"/>
        <end position="209"/>
    </location>
</feature>
<evidence type="ECO:0000259" key="3">
    <source>
        <dbReference type="Pfam" id="PF11741"/>
    </source>
</evidence>
<dbReference type="Pfam" id="PF11741">
    <property type="entry name" value="AMIN"/>
    <property type="match status" value="1"/>
</dbReference>
<keyword evidence="2" id="KW-0732">Signal</keyword>
<dbReference type="Gene3D" id="2.60.40.3500">
    <property type="match status" value="1"/>
</dbReference>
<feature type="chain" id="PRO_5035180677" evidence="2">
    <location>
        <begin position="40"/>
        <end position="209"/>
    </location>
</feature>
<keyword evidence="5" id="KW-1185">Reference proteome</keyword>
<organism evidence="4 5">
    <name type="scientific">Lusitaniella coriacea LEGE 07157</name>
    <dbReference type="NCBI Taxonomy" id="945747"/>
    <lineage>
        <taxon>Bacteria</taxon>
        <taxon>Bacillati</taxon>
        <taxon>Cyanobacteriota</taxon>
        <taxon>Cyanophyceae</taxon>
        <taxon>Spirulinales</taxon>
        <taxon>Lusitaniellaceae</taxon>
        <taxon>Lusitaniella</taxon>
    </lineage>
</organism>
<name>A0A8J7IVK7_9CYAN</name>
<feature type="signal peptide" evidence="2">
    <location>
        <begin position="1"/>
        <end position="39"/>
    </location>
</feature>